<feature type="region of interest" description="Disordered" evidence="1">
    <location>
        <begin position="340"/>
        <end position="378"/>
    </location>
</feature>
<comment type="caution">
    <text evidence="2">The sequence shown here is derived from an EMBL/GenBank/DDBJ whole genome shotgun (WGS) entry which is preliminary data.</text>
</comment>
<feature type="region of interest" description="Disordered" evidence="1">
    <location>
        <begin position="187"/>
        <end position="254"/>
    </location>
</feature>
<organism evidence="2 3">
    <name type="scientific">Heterodera trifolii</name>
    <dbReference type="NCBI Taxonomy" id="157864"/>
    <lineage>
        <taxon>Eukaryota</taxon>
        <taxon>Metazoa</taxon>
        <taxon>Ecdysozoa</taxon>
        <taxon>Nematoda</taxon>
        <taxon>Chromadorea</taxon>
        <taxon>Rhabditida</taxon>
        <taxon>Tylenchina</taxon>
        <taxon>Tylenchomorpha</taxon>
        <taxon>Tylenchoidea</taxon>
        <taxon>Heteroderidae</taxon>
        <taxon>Heteroderinae</taxon>
        <taxon>Heterodera</taxon>
    </lineage>
</organism>
<evidence type="ECO:0000256" key="1">
    <source>
        <dbReference type="SAM" id="MobiDB-lite"/>
    </source>
</evidence>
<gene>
    <name evidence="2" type="ORF">niasHT_029335</name>
</gene>
<feature type="compositionally biased region" description="Low complexity" evidence="1">
    <location>
        <begin position="64"/>
        <end position="76"/>
    </location>
</feature>
<feature type="compositionally biased region" description="Basic and acidic residues" evidence="1">
    <location>
        <begin position="219"/>
        <end position="230"/>
    </location>
</feature>
<feature type="compositionally biased region" description="Polar residues" evidence="1">
    <location>
        <begin position="233"/>
        <end position="254"/>
    </location>
</feature>
<dbReference type="Proteomes" id="UP001620626">
    <property type="component" value="Unassembled WGS sequence"/>
</dbReference>
<feature type="compositionally biased region" description="Basic and acidic residues" evidence="1">
    <location>
        <begin position="363"/>
        <end position="378"/>
    </location>
</feature>
<name>A0ABD2KSW5_9BILA</name>
<keyword evidence="3" id="KW-1185">Reference proteome</keyword>
<feature type="region of interest" description="Disordered" evidence="1">
    <location>
        <begin position="1"/>
        <end position="76"/>
    </location>
</feature>
<reference evidence="2 3" key="1">
    <citation type="submission" date="2024-10" db="EMBL/GenBank/DDBJ databases">
        <authorList>
            <person name="Kim D."/>
        </authorList>
    </citation>
    <scope>NUCLEOTIDE SEQUENCE [LARGE SCALE GENOMIC DNA]</scope>
    <source>
        <strain evidence="2">BH-2024</strain>
    </source>
</reference>
<evidence type="ECO:0000313" key="3">
    <source>
        <dbReference type="Proteomes" id="UP001620626"/>
    </source>
</evidence>
<evidence type="ECO:0000313" key="2">
    <source>
        <dbReference type="EMBL" id="KAL3105993.1"/>
    </source>
</evidence>
<proteinExistence type="predicted"/>
<dbReference type="AlphaFoldDB" id="A0ABD2KSW5"/>
<feature type="compositionally biased region" description="Polar residues" evidence="1">
    <location>
        <begin position="198"/>
        <end position="213"/>
    </location>
</feature>
<protein>
    <submittedName>
        <fullName evidence="2">Uncharacterized protein</fullName>
    </submittedName>
</protein>
<sequence>MFVGQSVGMDPRKGTPKASRKTSASSSSSGSSAMSYSPASTSTTAQGQPAADQQYQQPLHNPQEYHQAQQYAADQQPYQMQLQYPQEYHQLQQHDADQSAADQHSYQYQPYQMPPQYPQPQIPYNYYQFQPHNQQHYHNPHLLQQPNVQSFHLNFPTTPNFSAEHSRKLISQFGTDQRRDLPLLQNSSSAGIRKSSKLHLNSVQAKDNKNQSQKKADKKRPNQKEKEKLAQNEAENSSQRQIQKSHSQNLSKNLPNILNEENQKQNLMKKQQNTLINLKQTQKEKRPINSAGQQNESENLSALSQNFAISMQNVEFGSSSNNPIIFFDDESEGTVENWQMKRPMESSELLEETEKQKKKRDGKRTTEEAEEEEKQRQNRENIRRLLGIKKAFLNEIWQIVTVSFAMLGIEVEPIEQQQTNEGKWPQFELALRQIGALLVLDKEQLKTSWNFCDKTITAINSEAQTFLGSEIFKTMEVVGSDQSGKFIGVIDTNGDKKLKMLFFFVRLIRKLAGELETPYESYRQKDTIIDTASTRKWMLSWLSTVLAQLSHEFYATVGALRIDRKEMEKRMRFLEQSDLARGVLRLAKFATRQTLAALSGNNLEAEKLLEFNILCPIIINGQQQQQKVDFDKMVEKCIYYPENYGVASVFADLVRKAIVQNGNKNDTIFQSAKIYSGLYTAILKMQKEVNLEEWQKVPMPFATEWNKMKKFLSESAEEIDTFVKRWEEMGKNEKESKIGEKVKKEGFFSDNLLEKCIPFIVENNKKGNRTNN</sequence>
<dbReference type="EMBL" id="JBICBT010000669">
    <property type="protein sequence ID" value="KAL3105993.1"/>
    <property type="molecule type" value="Genomic_DNA"/>
</dbReference>
<accession>A0ABD2KSW5</accession>
<feature type="compositionally biased region" description="Low complexity" evidence="1">
    <location>
        <begin position="21"/>
        <end position="57"/>
    </location>
</feature>